<dbReference type="EMBL" id="JARJLR010000339">
    <property type="protein sequence ID" value="MDF3844153.1"/>
    <property type="molecule type" value="Genomic_DNA"/>
</dbReference>
<dbReference type="InterPro" id="IPR048088">
    <property type="entry name" value="Cys_rich_PSPA7_2676-like"/>
</dbReference>
<proteinExistence type="predicted"/>
<name>A0AAW6P9G5_9PSED</name>
<dbReference type="AlphaFoldDB" id="A0AAW6P9G5"/>
<reference evidence="1" key="1">
    <citation type="submission" date="2023-03" db="EMBL/GenBank/DDBJ databases">
        <title>Draft assemblies of triclosan tolerant bacteria isolated from returned activated sludge.</title>
        <authorList>
            <person name="Van Hamelsveld S."/>
        </authorList>
    </citation>
    <scope>NUCLEOTIDE SEQUENCE</scope>
    <source>
        <strain evidence="1">GW210015_S63</strain>
    </source>
</reference>
<evidence type="ECO:0000313" key="1">
    <source>
        <dbReference type="EMBL" id="MDF3844153.1"/>
    </source>
</evidence>
<protein>
    <submittedName>
        <fullName evidence="1">Uncharacterized protein</fullName>
    </submittedName>
</protein>
<dbReference type="Proteomes" id="UP001220662">
    <property type="component" value="Unassembled WGS sequence"/>
</dbReference>
<gene>
    <name evidence="1" type="ORF">P3W55_20785</name>
</gene>
<dbReference type="RefSeq" id="WP_167361027.1">
    <property type="nucleotide sequence ID" value="NZ_BDGS01000001.1"/>
</dbReference>
<sequence>MKSALLCLLRGCEWEGREVLEVGRERLLHQCCRRCGAHRYAAAAELP</sequence>
<evidence type="ECO:0000313" key="2">
    <source>
        <dbReference type="Proteomes" id="UP001220662"/>
    </source>
</evidence>
<dbReference type="NCBIfam" id="NF041603">
    <property type="entry name" value="Cys_rich_47"/>
    <property type="match status" value="1"/>
</dbReference>
<organism evidence="1 2">
    <name type="scientific">Pseudomonas citronellolis</name>
    <dbReference type="NCBI Taxonomy" id="53408"/>
    <lineage>
        <taxon>Bacteria</taxon>
        <taxon>Pseudomonadati</taxon>
        <taxon>Pseudomonadota</taxon>
        <taxon>Gammaproteobacteria</taxon>
        <taxon>Pseudomonadales</taxon>
        <taxon>Pseudomonadaceae</taxon>
        <taxon>Pseudomonas</taxon>
    </lineage>
</organism>
<accession>A0AAW6P9G5</accession>
<comment type="caution">
    <text evidence="1">The sequence shown here is derived from an EMBL/GenBank/DDBJ whole genome shotgun (WGS) entry which is preliminary data.</text>
</comment>